<protein>
    <submittedName>
        <fullName evidence="2">N-acetylgalactosamine-N, N'-diacetylbacillosaminyl-diphospho-undecaprenol 4-alpha-N-acetylgalactosaminyltransferase</fullName>
    </submittedName>
    <submittedName>
        <fullName evidence="3">Putative glycosyltransferase</fullName>
    </submittedName>
</protein>
<proteinExistence type="predicted"/>
<dbReference type="CDD" id="cd03801">
    <property type="entry name" value="GT4_PimA-like"/>
    <property type="match status" value="1"/>
</dbReference>
<dbReference type="GO" id="GO:1901135">
    <property type="term" value="P:carbohydrate derivative metabolic process"/>
    <property type="evidence" value="ECO:0007669"/>
    <property type="project" value="UniProtKB-ARBA"/>
</dbReference>
<gene>
    <name evidence="2" type="primary">pglJ</name>
</gene>
<dbReference type="EMBL" id="KJ739597">
    <property type="protein sequence ID" value="AIG56910.1"/>
    <property type="molecule type" value="Genomic_DNA"/>
</dbReference>
<evidence type="ECO:0000259" key="1">
    <source>
        <dbReference type="Pfam" id="PF00534"/>
    </source>
</evidence>
<dbReference type="AlphaFoldDB" id="A0A075TEP7"/>
<dbReference type="GO" id="GO:0016757">
    <property type="term" value="F:glycosyltransferase activity"/>
    <property type="evidence" value="ECO:0007669"/>
    <property type="project" value="InterPro"/>
</dbReference>
<dbReference type="PANTHER" id="PTHR12526:SF634">
    <property type="entry name" value="BLL3361 PROTEIN"/>
    <property type="match status" value="1"/>
</dbReference>
<name>A0A075TEP7_ECOLX</name>
<keyword evidence="2" id="KW-0808">Transferase</keyword>
<organism evidence="2">
    <name type="scientific">Escherichia coli</name>
    <dbReference type="NCBI Taxonomy" id="562"/>
    <lineage>
        <taxon>Bacteria</taxon>
        <taxon>Pseudomonadati</taxon>
        <taxon>Pseudomonadota</taxon>
        <taxon>Gammaproteobacteria</taxon>
        <taxon>Enterobacterales</taxon>
        <taxon>Enterobacteriaceae</taxon>
        <taxon>Escherichia</taxon>
    </lineage>
</organism>
<dbReference type="Gene3D" id="3.40.50.2000">
    <property type="entry name" value="Glycogen Phosphorylase B"/>
    <property type="match status" value="2"/>
</dbReference>
<dbReference type="Pfam" id="PF00534">
    <property type="entry name" value="Glycos_transf_1"/>
    <property type="match status" value="1"/>
</dbReference>
<evidence type="ECO:0000313" key="2">
    <source>
        <dbReference type="EMBL" id="AIG56910.1"/>
    </source>
</evidence>
<reference evidence="3" key="1">
    <citation type="journal article" date="2014" name="DNA Res.">
        <title>A complete view of the genetic diversity of the Escherichia coli O-antigen biosynthesis gene cluster.</title>
        <authorList>
            <person name="Iguchi A."/>
            <person name="Iyoda S."/>
            <person name="Kikuchi T."/>
            <person name="Ogura Y."/>
            <person name="Katsura K."/>
            <person name="Ohnishi M."/>
            <person name="Hayashi T."/>
            <person name="Thomson N.R."/>
        </authorList>
    </citation>
    <scope>NUCLEOTIDE SEQUENCE</scope>
    <source>
        <strain evidence="3">C12/55</strain>
    </source>
</reference>
<reference evidence="2" key="2">
    <citation type="journal article" date="2016" name="PLoS ONE">
        <title>Comparison of O-Antigen Gene Clusters of All O-Serogroups of Escherichia coli and Proposal for Adopting a New Nomenclature for O-Typing.</title>
        <authorList>
            <person name="DebRoy C."/>
            <person name="Fratamico P.M."/>
            <person name="Yan X."/>
            <person name="Baranzoni G."/>
            <person name="Liu Y."/>
            <person name="Needleman D.S."/>
            <person name="Tebbs R."/>
            <person name="O'Connell C.D."/>
            <person name="Allred A."/>
            <person name="Swimley M."/>
            <person name="Mwangi M."/>
            <person name="Kapur V."/>
            <person name="Raygoza Garay J.A."/>
            <person name="Roberts E.L."/>
            <person name="Katani R."/>
        </authorList>
    </citation>
    <scope>NUCLEOTIDE SEQUENCE</scope>
    <source>
        <strain evidence="2">2533-54</strain>
    </source>
</reference>
<accession>A0A075TEP7</accession>
<feature type="domain" description="Glycosyl transferase family 1" evidence="1">
    <location>
        <begin position="169"/>
        <end position="331"/>
    </location>
</feature>
<dbReference type="RefSeq" id="WP_023281340.1">
    <property type="nucleotide sequence ID" value="NZ_BFNT01000009.1"/>
</dbReference>
<dbReference type="PANTHER" id="PTHR12526">
    <property type="entry name" value="GLYCOSYLTRANSFERASE"/>
    <property type="match status" value="1"/>
</dbReference>
<sequence>MKILIISTASGYGGSERTIEIICKGLIQKHHVVVFAENEIHCRNLKNNKIMVKTASRGNSIFATINNIQNIIKLANESDVIITNTNKSAFLIAISSIFSQNIKSKRKLIFVRDFQWRYKKIIKRLLDNHIFCVASKAVESYVNKNFDKKVYIIPNPIDDVSIDKLTTNEAFDIKEKFILCPAMISRWKGIHHILYAMYKSNILVKLYVVGDVVDLQYYEELKQIVHRLGLSERVVFKGYTKNIQNYYRKCEFVISSSISRFGGPETFGRVIIESWQNEKTVIAFDCGGPSYLIDNEYNGILVEEGNDRELGDKINELLENEDKCKKMGYVGYLKVKAEFSVNNIANEIIKLSSMRVDF</sequence>
<dbReference type="InterPro" id="IPR001296">
    <property type="entry name" value="Glyco_trans_1"/>
</dbReference>
<evidence type="ECO:0000313" key="3">
    <source>
        <dbReference type="EMBL" id="BAQ01918.1"/>
    </source>
</evidence>
<dbReference type="EMBL" id="AB812073">
    <property type="protein sequence ID" value="BAQ01918.1"/>
    <property type="molecule type" value="Genomic_DNA"/>
</dbReference>
<dbReference type="SUPFAM" id="SSF53756">
    <property type="entry name" value="UDP-Glycosyltransferase/glycogen phosphorylase"/>
    <property type="match status" value="1"/>
</dbReference>